<evidence type="ECO:0000313" key="2">
    <source>
        <dbReference type="EMBL" id="KRX06847.1"/>
    </source>
</evidence>
<name>A0A0V0QX00_PSEPJ</name>
<dbReference type="InParanoid" id="A0A0V0QX00"/>
<gene>
    <name evidence="2" type="ORF">PPERSA_11492</name>
</gene>
<sequence>MHKKKIAKRKLNLRIKKGKKKIQVKTNQGINDEEYEEQGIYKNINKEITKALLKNVPQVQKGFNDRLLKNKVLSKKISQIRSDKQKQQEQSQLSGEQQVEVEEMTMEQLQKLLGVQKKEEKDEDFHKKKLNLSLDEKWAMEKIYKKYKTNFSKAYLDNKVNTFCWNENQMQKKYDAYEFKYGDIAKELQKSQ</sequence>
<evidence type="ECO:0008006" key="4">
    <source>
        <dbReference type="Google" id="ProtNLM"/>
    </source>
</evidence>
<feature type="region of interest" description="Disordered" evidence="1">
    <location>
        <begin position="79"/>
        <end position="98"/>
    </location>
</feature>
<reference evidence="2 3" key="1">
    <citation type="journal article" date="2015" name="Sci. Rep.">
        <title>Genome of the facultative scuticociliatosis pathogen Pseudocohnilembus persalinus provides insight into its virulence through horizontal gene transfer.</title>
        <authorList>
            <person name="Xiong J."/>
            <person name="Wang G."/>
            <person name="Cheng J."/>
            <person name="Tian M."/>
            <person name="Pan X."/>
            <person name="Warren A."/>
            <person name="Jiang C."/>
            <person name="Yuan D."/>
            <person name="Miao W."/>
        </authorList>
    </citation>
    <scope>NUCLEOTIDE SEQUENCE [LARGE SCALE GENOMIC DNA]</scope>
    <source>
        <strain evidence="2">36N120E</strain>
    </source>
</reference>
<evidence type="ECO:0000313" key="3">
    <source>
        <dbReference type="Proteomes" id="UP000054937"/>
    </source>
</evidence>
<dbReference type="EMBL" id="LDAU01000091">
    <property type="protein sequence ID" value="KRX06847.1"/>
    <property type="molecule type" value="Genomic_DNA"/>
</dbReference>
<dbReference type="OrthoDB" id="285729at2759"/>
<organism evidence="2 3">
    <name type="scientific">Pseudocohnilembus persalinus</name>
    <name type="common">Ciliate</name>
    <dbReference type="NCBI Taxonomy" id="266149"/>
    <lineage>
        <taxon>Eukaryota</taxon>
        <taxon>Sar</taxon>
        <taxon>Alveolata</taxon>
        <taxon>Ciliophora</taxon>
        <taxon>Intramacronucleata</taxon>
        <taxon>Oligohymenophorea</taxon>
        <taxon>Scuticociliatia</taxon>
        <taxon>Philasterida</taxon>
        <taxon>Pseudocohnilembidae</taxon>
        <taxon>Pseudocohnilembus</taxon>
    </lineage>
</organism>
<dbReference type="AlphaFoldDB" id="A0A0V0QX00"/>
<keyword evidence="3" id="KW-1185">Reference proteome</keyword>
<proteinExistence type="predicted"/>
<dbReference type="Proteomes" id="UP000054937">
    <property type="component" value="Unassembled WGS sequence"/>
</dbReference>
<comment type="caution">
    <text evidence="2">The sequence shown here is derived from an EMBL/GenBank/DDBJ whole genome shotgun (WGS) entry which is preliminary data.</text>
</comment>
<evidence type="ECO:0000256" key="1">
    <source>
        <dbReference type="SAM" id="MobiDB-lite"/>
    </source>
</evidence>
<feature type="compositionally biased region" description="Low complexity" evidence="1">
    <location>
        <begin position="88"/>
        <end position="98"/>
    </location>
</feature>
<protein>
    <recommendedName>
        <fullName evidence="4">Nucleolar protein 16</fullName>
    </recommendedName>
</protein>
<accession>A0A0V0QX00</accession>